<dbReference type="Proteomes" id="UP000242188">
    <property type="component" value="Unassembled WGS sequence"/>
</dbReference>
<sequence length="324" mass="37344">MAGSETEEMSAEMEAVSRNIAEFSGNEVDHGLETSMKALSSSISKKMGIPLKLAEELNQLEIDVAKLSENVTGKKSHLKRVKHWLREDSDKDEPSSTEEINKNINNLEDMILKMQKITGVCFMDFQEETLKTEERFTQKHFDIKGECNGLEFGLEFDTEEIVMEDERSELEIKEFVANVPQDVCFELEKPLERIVNEQTIGGFFRLIMPYSKWESHRQKILNHFAEKYPDFVTIYTMETNRILVISHPNFKHGPVLMISWEFCTQSLDRVTPRIRLGVEGTKQLLDLDKAKALENAPENFELLVEEFGIERAVEAMINLIQMQS</sequence>
<reference evidence="1 2" key="1">
    <citation type="journal article" date="2017" name="Nat. Ecol. Evol.">
        <title>Scallop genome provides insights into evolution of bilaterian karyotype and development.</title>
        <authorList>
            <person name="Wang S."/>
            <person name="Zhang J."/>
            <person name="Jiao W."/>
            <person name="Li J."/>
            <person name="Xun X."/>
            <person name="Sun Y."/>
            <person name="Guo X."/>
            <person name="Huan P."/>
            <person name="Dong B."/>
            <person name="Zhang L."/>
            <person name="Hu X."/>
            <person name="Sun X."/>
            <person name="Wang J."/>
            <person name="Zhao C."/>
            <person name="Wang Y."/>
            <person name="Wang D."/>
            <person name="Huang X."/>
            <person name="Wang R."/>
            <person name="Lv J."/>
            <person name="Li Y."/>
            <person name="Zhang Z."/>
            <person name="Liu B."/>
            <person name="Lu W."/>
            <person name="Hui Y."/>
            <person name="Liang J."/>
            <person name="Zhou Z."/>
            <person name="Hou R."/>
            <person name="Li X."/>
            <person name="Liu Y."/>
            <person name="Li H."/>
            <person name="Ning X."/>
            <person name="Lin Y."/>
            <person name="Zhao L."/>
            <person name="Xing Q."/>
            <person name="Dou J."/>
            <person name="Li Y."/>
            <person name="Mao J."/>
            <person name="Guo H."/>
            <person name="Dou H."/>
            <person name="Li T."/>
            <person name="Mu C."/>
            <person name="Jiang W."/>
            <person name="Fu Q."/>
            <person name="Fu X."/>
            <person name="Miao Y."/>
            <person name="Liu J."/>
            <person name="Yu Q."/>
            <person name="Li R."/>
            <person name="Liao H."/>
            <person name="Li X."/>
            <person name="Kong Y."/>
            <person name="Jiang Z."/>
            <person name="Chourrout D."/>
            <person name="Li R."/>
            <person name="Bao Z."/>
        </authorList>
    </citation>
    <scope>NUCLEOTIDE SEQUENCE [LARGE SCALE GENOMIC DNA]</scope>
    <source>
        <strain evidence="1 2">PY_sf001</strain>
    </source>
</reference>
<dbReference type="GO" id="GO:0005634">
    <property type="term" value="C:nucleus"/>
    <property type="evidence" value="ECO:0007669"/>
    <property type="project" value="TreeGrafter"/>
</dbReference>
<dbReference type="AlphaFoldDB" id="A0A210R6K1"/>
<gene>
    <name evidence="1" type="ORF">KP79_PYT12030</name>
</gene>
<evidence type="ECO:0000313" key="1">
    <source>
        <dbReference type="EMBL" id="OWF56554.1"/>
    </source>
</evidence>
<dbReference type="PANTHER" id="PTHR28577">
    <property type="entry name" value="CENTROMERE PROTEIN P"/>
    <property type="match status" value="1"/>
</dbReference>
<dbReference type="InterPro" id="IPR027801">
    <property type="entry name" value="CENP-P"/>
</dbReference>
<dbReference type="EMBL" id="NEDP02000155">
    <property type="protein sequence ID" value="OWF56554.1"/>
    <property type="molecule type" value="Genomic_DNA"/>
</dbReference>
<dbReference type="GO" id="GO:0034080">
    <property type="term" value="P:CENP-A containing chromatin assembly"/>
    <property type="evidence" value="ECO:0007669"/>
    <property type="project" value="InterPro"/>
</dbReference>
<dbReference type="Pfam" id="PF13096">
    <property type="entry name" value="CENP-P"/>
    <property type="match status" value="1"/>
</dbReference>
<dbReference type="GO" id="GO:0000775">
    <property type="term" value="C:chromosome, centromeric region"/>
    <property type="evidence" value="ECO:0007669"/>
    <property type="project" value="InterPro"/>
</dbReference>
<dbReference type="STRING" id="6573.A0A210R6K1"/>
<keyword evidence="2" id="KW-1185">Reference proteome</keyword>
<protein>
    <submittedName>
        <fullName evidence="1">Centromere protein P</fullName>
    </submittedName>
</protein>
<dbReference type="OrthoDB" id="6070308at2759"/>
<proteinExistence type="predicted"/>
<comment type="caution">
    <text evidence="1">The sequence shown here is derived from an EMBL/GenBank/DDBJ whole genome shotgun (WGS) entry which is preliminary data.</text>
</comment>
<organism evidence="1 2">
    <name type="scientific">Mizuhopecten yessoensis</name>
    <name type="common">Japanese scallop</name>
    <name type="synonym">Patinopecten yessoensis</name>
    <dbReference type="NCBI Taxonomy" id="6573"/>
    <lineage>
        <taxon>Eukaryota</taxon>
        <taxon>Metazoa</taxon>
        <taxon>Spiralia</taxon>
        <taxon>Lophotrochozoa</taxon>
        <taxon>Mollusca</taxon>
        <taxon>Bivalvia</taxon>
        <taxon>Autobranchia</taxon>
        <taxon>Pteriomorphia</taxon>
        <taxon>Pectinida</taxon>
        <taxon>Pectinoidea</taxon>
        <taxon>Pectinidae</taxon>
        <taxon>Mizuhopecten</taxon>
    </lineage>
</organism>
<name>A0A210R6K1_MIZYE</name>
<dbReference type="PANTHER" id="PTHR28577:SF1">
    <property type="entry name" value="CENTROMERE PROTEIN P"/>
    <property type="match status" value="1"/>
</dbReference>
<evidence type="ECO:0000313" key="2">
    <source>
        <dbReference type="Proteomes" id="UP000242188"/>
    </source>
</evidence>
<accession>A0A210R6K1</accession>